<organism evidence="3 4">
    <name type="scientific">Paenibacillus hemerocallicola</name>
    <dbReference type="NCBI Taxonomy" id="1172614"/>
    <lineage>
        <taxon>Bacteria</taxon>
        <taxon>Bacillati</taxon>
        <taxon>Bacillota</taxon>
        <taxon>Bacilli</taxon>
        <taxon>Bacillales</taxon>
        <taxon>Paenibacillaceae</taxon>
        <taxon>Paenibacillus</taxon>
    </lineage>
</organism>
<dbReference type="RefSeq" id="WP_139603539.1">
    <property type="nucleotide sequence ID" value="NZ_VDCQ01000023.1"/>
</dbReference>
<dbReference type="NCBIfam" id="TIGR02385">
    <property type="entry name" value="RelE_StbE"/>
    <property type="match status" value="1"/>
</dbReference>
<evidence type="ECO:0000313" key="4">
    <source>
        <dbReference type="Proteomes" id="UP000307943"/>
    </source>
</evidence>
<dbReference type="InterPro" id="IPR051803">
    <property type="entry name" value="TA_system_RelE-like_toxin"/>
</dbReference>
<gene>
    <name evidence="3" type="ORF">FE784_17615</name>
</gene>
<keyword evidence="4" id="KW-1185">Reference proteome</keyword>
<dbReference type="InterPro" id="IPR035093">
    <property type="entry name" value="RelE/ParE_toxin_dom_sf"/>
</dbReference>
<accession>A0A5C4T9F0</accession>
<dbReference type="Proteomes" id="UP000307943">
    <property type="component" value="Unassembled WGS sequence"/>
</dbReference>
<evidence type="ECO:0000256" key="2">
    <source>
        <dbReference type="ARBA" id="ARBA00022649"/>
    </source>
</evidence>
<dbReference type="Pfam" id="PF05016">
    <property type="entry name" value="ParE_toxin"/>
    <property type="match status" value="1"/>
</dbReference>
<keyword evidence="2" id="KW-1277">Toxin-antitoxin system</keyword>
<dbReference type="OrthoDB" id="362857at2"/>
<dbReference type="PANTHER" id="PTHR33755">
    <property type="entry name" value="TOXIN PARE1-RELATED"/>
    <property type="match status" value="1"/>
</dbReference>
<dbReference type="EMBL" id="VDCQ01000023">
    <property type="protein sequence ID" value="TNJ65009.1"/>
    <property type="molecule type" value="Genomic_DNA"/>
</dbReference>
<evidence type="ECO:0000256" key="1">
    <source>
        <dbReference type="ARBA" id="ARBA00006226"/>
    </source>
</evidence>
<proteinExistence type="inferred from homology"/>
<protein>
    <submittedName>
        <fullName evidence="3">Type II toxin-antitoxin system RelE/ParE family toxin</fullName>
    </submittedName>
</protein>
<dbReference type="InterPro" id="IPR007712">
    <property type="entry name" value="RelE/ParE_toxin"/>
</dbReference>
<comment type="similarity">
    <text evidence="1">Belongs to the RelE toxin family.</text>
</comment>
<evidence type="ECO:0000313" key="3">
    <source>
        <dbReference type="EMBL" id="TNJ65009.1"/>
    </source>
</evidence>
<dbReference type="Gene3D" id="3.30.2310.20">
    <property type="entry name" value="RelE-like"/>
    <property type="match status" value="1"/>
</dbReference>
<comment type="caution">
    <text evidence="3">The sequence shown here is derived from an EMBL/GenBank/DDBJ whole genome shotgun (WGS) entry which is preliminary data.</text>
</comment>
<dbReference type="AlphaFoldDB" id="A0A5C4T9F0"/>
<name>A0A5C4T9F0_9BACL</name>
<reference evidence="3 4" key="1">
    <citation type="submission" date="2019-05" db="EMBL/GenBank/DDBJ databases">
        <title>We sequenced the genome of Paenibacillus hemerocallicola KCTC 33185 for further insight into its adaptation and study the phylogeny of Paenibacillus.</title>
        <authorList>
            <person name="Narsing Rao M.P."/>
        </authorList>
    </citation>
    <scope>NUCLEOTIDE SEQUENCE [LARGE SCALE GENOMIC DNA]</scope>
    <source>
        <strain evidence="3 4">KCTC 33185</strain>
    </source>
</reference>
<sequence>MPQKSKVKYTPAAVDDMDEIFSFISQDNVSAAESLLEKLDRQIANLADFPNMGSVLSDEEYTLVQRGYRFIVVHPYLVFYRIIDHAVVIHRILHGRRDYLRELFGSLES</sequence>